<evidence type="ECO:0000256" key="7">
    <source>
        <dbReference type="PIRSR" id="PIRSR600101-2"/>
    </source>
</evidence>
<dbReference type="PRINTS" id="PR01210">
    <property type="entry name" value="GGTRANSPTASE"/>
</dbReference>
<evidence type="ECO:0000256" key="4">
    <source>
        <dbReference type="ARBA" id="ARBA00009381"/>
    </source>
</evidence>
<evidence type="ECO:0000313" key="11">
    <source>
        <dbReference type="Proteomes" id="UP000310189"/>
    </source>
</evidence>
<evidence type="ECO:0000256" key="6">
    <source>
        <dbReference type="PIRSR" id="PIRSR600101-1"/>
    </source>
</evidence>
<evidence type="ECO:0000256" key="2">
    <source>
        <dbReference type="ARBA" id="ARBA00001089"/>
    </source>
</evidence>
<dbReference type="EC" id="2.3.2.2" evidence="8"/>
<gene>
    <name evidence="10" type="ORF">E3P99_00889</name>
</gene>
<comment type="caution">
    <text evidence="10">The sequence shown here is derived from an EMBL/GenBank/DDBJ whole genome shotgun (WGS) entry which is preliminary data.</text>
</comment>
<feature type="active site" description="Nucleophile" evidence="6">
    <location>
        <position position="416"/>
    </location>
</feature>
<feature type="binding site" evidence="7">
    <location>
        <position position="458"/>
    </location>
    <ligand>
        <name>L-glutamate</name>
        <dbReference type="ChEBI" id="CHEBI:29985"/>
    </ligand>
</feature>
<dbReference type="GO" id="GO:0000324">
    <property type="term" value="C:fungal-type vacuole"/>
    <property type="evidence" value="ECO:0007669"/>
    <property type="project" value="TreeGrafter"/>
</dbReference>
<dbReference type="InterPro" id="IPR043138">
    <property type="entry name" value="GGT_lsub"/>
</dbReference>
<evidence type="ECO:0000256" key="9">
    <source>
        <dbReference type="SAM" id="Phobius"/>
    </source>
</evidence>
<sequence>MVTEHLPCKLWPLLPRASPVMKGLCKDVEKPDECRKKRSNTKLLPLLLLSLAAAGYTYSNFLINLLSWPPHRYDPFLAKGSNGAVATETETCSEMGVEILRKGGNAADSAVTSTLCIGVMNMFSSGIGGGGFALHRTPSGNISSLNFRETAPGAAYPYMFYNSPLDAQLGGLATATPGELAGLHALHQEHGSMDWFDLVMPAAELAKGWAVPKELARRLNISKDWILRDAVWSEWLAPNGTILAEGDRIERPAYAKTLETIAKHGVDVFYKGDIGDSVVETAVNAGGILAKSDLESYSVVKDKGYSTNVRGLDIHTCGFPTSGPVMLFMLNALNELDLIPARFNNPDSLHKFIEVMKFGFAERTRIGDEPFMNDTAPMMNILNKTYAEERAHQITEKTHTWQYYEPDFEGKDTHGTTHLTIVDDDGGVVTLTSTVNGWFGSHVLDTQTGIILNNEMDDFSIPGHPNLFGLWPSPYNHPEPFKRPLSSTAPTIVQRNGELLVALGGSGGSRIFGSVLQTLLHILDGKDPSSAIEAPRVHDQLFPPVVSFESGFRSSLIDEMKERGHNTTVFDFNLGVADVQAIVIEGDQLLAASDSRKNGIAAAY</sequence>
<keyword evidence="8" id="KW-0808">Transferase</keyword>
<evidence type="ECO:0000256" key="1">
    <source>
        <dbReference type="ARBA" id="ARBA00001049"/>
    </source>
</evidence>
<keyword evidence="9" id="KW-0472">Membrane</keyword>
<evidence type="ECO:0000256" key="5">
    <source>
        <dbReference type="ARBA" id="ARBA00047417"/>
    </source>
</evidence>
<reference evidence="10 11" key="1">
    <citation type="submission" date="2019-03" db="EMBL/GenBank/DDBJ databases">
        <title>Sequencing 23 genomes of Wallemia ichthyophaga.</title>
        <authorList>
            <person name="Gostincar C."/>
        </authorList>
    </citation>
    <scope>NUCLEOTIDE SEQUENCE [LARGE SCALE GENOMIC DNA]</scope>
    <source>
        <strain evidence="10 11">EXF-5753</strain>
    </source>
</reference>
<dbReference type="Gene3D" id="1.10.246.130">
    <property type="match status" value="1"/>
</dbReference>
<dbReference type="InterPro" id="IPR029055">
    <property type="entry name" value="Ntn_hydrolases_N"/>
</dbReference>
<keyword evidence="11" id="KW-1185">Reference proteome</keyword>
<comment type="similarity">
    <text evidence="4">Belongs to the gamma-glutamyltransferase family.</text>
</comment>
<dbReference type="GO" id="GO:0036374">
    <property type="term" value="F:glutathione hydrolase activity"/>
    <property type="evidence" value="ECO:0007669"/>
    <property type="project" value="UniProtKB-UniRule"/>
</dbReference>
<dbReference type="PANTHER" id="PTHR11686">
    <property type="entry name" value="GAMMA GLUTAMYL TRANSPEPTIDASE"/>
    <property type="match status" value="1"/>
</dbReference>
<comment type="pathway">
    <text evidence="3 8">Sulfur metabolism; glutathione metabolism.</text>
</comment>
<dbReference type="FunFam" id="3.60.20.40:FF:000001">
    <property type="entry name" value="Gamma-glutamyltranspeptidase 1"/>
    <property type="match status" value="1"/>
</dbReference>
<dbReference type="OrthoDB" id="1081007at2759"/>
<dbReference type="UniPathway" id="UPA00204"/>
<accession>A0A4T0FXQ7</accession>
<feature type="binding site" evidence="7">
    <location>
        <position position="508"/>
    </location>
    <ligand>
        <name>L-glutamate</name>
        <dbReference type="ChEBI" id="CHEBI:29985"/>
    </ligand>
</feature>
<feature type="binding site" evidence="7">
    <location>
        <position position="148"/>
    </location>
    <ligand>
        <name>L-glutamate</name>
        <dbReference type="ChEBI" id="CHEBI:29985"/>
    </ligand>
</feature>
<keyword evidence="8" id="KW-0378">Hydrolase</keyword>
<dbReference type="GO" id="GO:0103068">
    <property type="term" value="F:leukotriene C4 gamma-glutamyl transferase activity"/>
    <property type="evidence" value="ECO:0007669"/>
    <property type="project" value="UniProtKB-EC"/>
</dbReference>
<dbReference type="Pfam" id="PF01019">
    <property type="entry name" value="G_glu_transpept"/>
    <property type="match status" value="1"/>
</dbReference>
<dbReference type="InterPro" id="IPR000101">
    <property type="entry name" value="GGT_peptidase"/>
</dbReference>
<comment type="catalytic activity">
    <reaction evidence="2 8">
        <text>glutathione + H2O = L-cysteinylglycine + L-glutamate</text>
        <dbReference type="Rhea" id="RHEA:28807"/>
        <dbReference type="ChEBI" id="CHEBI:15377"/>
        <dbReference type="ChEBI" id="CHEBI:29985"/>
        <dbReference type="ChEBI" id="CHEBI:57925"/>
        <dbReference type="ChEBI" id="CHEBI:61694"/>
        <dbReference type="EC" id="3.4.19.13"/>
    </reaction>
</comment>
<dbReference type="InterPro" id="IPR043137">
    <property type="entry name" value="GGT_ssub_C"/>
</dbReference>
<dbReference type="EMBL" id="SPNW01000010">
    <property type="protein sequence ID" value="TIA91816.1"/>
    <property type="molecule type" value="Genomic_DNA"/>
</dbReference>
<dbReference type="Gene3D" id="3.60.20.40">
    <property type="match status" value="1"/>
</dbReference>
<protein>
    <recommendedName>
        <fullName evidence="8">Glutathione hydrolase</fullName>
        <ecNumber evidence="8">2.3.2.2</ecNumber>
        <ecNumber evidence="8">3.4.19.13</ecNumber>
    </recommendedName>
    <alternativeName>
        <fullName evidence="8">Gamma-glutamyltransferase</fullName>
    </alternativeName>
    <alternativeName>
        <fullName evidence="8">Gamma-glutamyltranspeptidase</fullName>
    </alternativeName>
</protein>
<keyword evidence="9" id="KW-0812">Transmembrane</keyword>
<feature type="binding site" evidence="7">
    <location>
        <begin position="434"/>
        <end position="436"/>
    </location>
    <ligand>
        <name>L-glutamate</name>
        <dbReference type="ChEBI" id="CHEBI:29985"/>
    </ligand>
</feature>
<evidence type="ECO:0000256" key="3">
    <source>
        <dbReference type="ARBA" id="ARBA00005115"/>
    </source>
</evidence>
<dbReference type="Proteomes" id="UP000310189">
    <property type="component" value="Unassembled WGS sequence"/>
</dbReference>
<dbReference type="GO" id="GO:0005886">
    <property type="term" value="C:plasma membrane"/>
    <property type="evidence" value="ECO:0007669"/>
    <property type="project" value="TreeGrafter"/>
</dbReference>
<feature type="binding site" evidence="7">
    <location>
        <begin position="486"/>
        <end position="487"/>
    </location>
    <ligand>
        <name>L-glutamate</name>
        <dbReference type="ChEBI" id="CHEBI:29985"/>
    </ligand>
</feature>
<evidence type="ECO:0000313" key="10">
    <source>
        <dbReference type="EMBL" id="TIA91816.1"/>
    </source>
</evidence>
<dbReference type="AlphaFoldDB" id="A0A4T0FXQ7"/>
<dbReference type="NCBIfam" id="TIGR00066">
    <property type="entry name" value="g_glut_trans"/>
    <property type="match status" value="1"/>
</dbReference>
<dbReference type="SUPFAM" id="SSF56235">
    <property type="entry name" value="N-terminal nucleophile aminohydrolases (Ntn hydrolases)"/>
    <property type="match status" value="1"/>
</dbReference>
<keyword evidence="8" id="KW-0012">Acyltransferase</keyword>
<dbReference type="GO" id="GO:0006751">
    <property type="term" value="P:glutathione catabolic process"/>
    <property type="evidence" value="ECO:0007669"/>
    <property type="project" value="UniProtKB-UniRule"/>
</dbReference>
<dbReference type="PANTHER" id="PTHR11686:SF9">
    <property type="entry name" value="RE13973P"/>
    <property type="match status" value="1"/>
</dbReference>
<comment type="catalytic activity">
    <reaction evidence="1 8">
        <text>an S-substituted glutathione + H2O = an S-substituted L-cysteinylglycine + L-glutamate</text>
        <dbReference type="Rhea" id="RHEA:59468"/>
        <dbReference type="ChEBI" id="CHEBI:15377"/>
        <dbReference type="ChEBI" id="CHEBI:29985"/>
        <dbReference type="ChEBI" id="CHEBI:90779"/>
        <dbReference type="ChEBI" id="CHEBI:143103"/>
        <dbReference type="EC" id="3.4.19.13"/>
    </reaction>
</comment>
<proteinExistence type="inferred from homology"/>
<comment type="function">
    <text evidence="8">Cleaves the gamma-glutamyl peptide bond of glutathione and glutathione conjugates.</text>
</comment>
<evidence type="ECO:0000256" key="8">
    <source>
        <dbReference type="RuleBase" id="RU368068"/>
    </source>
</evidence>
<feature type="transmembrane region" description="Helical" evidence="9">
    <location>
        <begin position="43"/>
        <end position="63"/>
    </location>
</feature>
<keyword evidence="9" id="KW-1133">Transmembrane helix</keyword>
<comment type="catalytic activity">
    <reaction evidence="5 8">
        <text>an N-terminal (5-L-glutamyl)-[peptide] + an alpha-amino acid = 5-L-glutamyl amino acid + an N-terminal L-alpha-aminoacyl-[peptide]</text>
        <dbReference type="Rhea" id="RHEA:23904"/>
        <dbReference type="Rhea" id="RHEA-COMP:9780"/>
        <dbReference type="Rhea" id="RHEA-COMP:9795"/>
        <dbReference type="ChEBI" id="CHEBI:77644"/>
        <dbReference type="ChEBI" id="CHEBI:78597"/>
        <dbReference type="ChEBI" id="CHEBI:78599"/>
        <dbReference type="ChEBI" id="CHEBI:78608"/>
        <dbReference type="EC" id="2.3.2.2"/>
    </reaction>
</comment>
<name>A0A4T0FXQ7_9BASI</name>
<dbReference type="EC" id="3.4.19.13" evidence="8"/>
<organism evidence="10 11">
    <name type="scientific">Wallemia hederae</name>
    <dbReference type="NCBI Taxonomy" id="1540922"/>
    <lineage>
        <taxon>Eukaryota</taxon>
        <taxon>Fungi</taxon>
        <taxon>Dikarya</taxon>
        <taxon>Basidiomycota</taxon>
        <taxon>Wallemiomycotina</taxon>
        <taxon>Wallemiomycetes</taxon>
        <taxon>Wallemiales</taxon>
        <taxon>Wallemiaceae</taxon>
        <taxon>Wallemia</taxon>
    </lineage>
</organism>